<keyword evidence="9" id="KW-0001">2Fe-2S</keyword>
<evidence type="ECO:0000256" key="16">
    <source>
        <dbReference type="ARBA" id="ARBA00023136"/>
    </source>
</evidence>
<evidence type="ECO:0000256" key="12">
    <source>
        <dbReference type="ARBA" id="ARBA00022989"/>
    </source>
</evidence>
<keyword evidence="11" id="KW-0249">Electron transport</keyword>
<evidence type="ECO:0000313" key="23">
    <source>
        <dbReference type="EMBL" id="SDY95143.1"/>
    </source>
</evidence>
<evidence type="ECO:0000256" key="10">
    <source>
        <dbReference type="ARBA" id="ARBA00022723"/>
    </source>
</evidence>
<dbReference type="GO" id="GO:0051537">
    <property type="term" value="F:2 iron, 2 sulfur cluster binding"/>
    <property type="evidence" value="ECO:0007669"/>
    <property type="project" value="UniProtKB-KW"/>
</dbReference>
<dbReference type="OrthoDB" id="9802613at2"/>
<accession>A0A1H3P2F5</accession>
<keyword evidence="12 21" id="KW-1133">Transmembrane helix</keyword>
<dbReference type="InterPro" id="IPR017941">
    <property type="entry name" value="Rieske_2Fe-2S"/>
</dbReference>
<evidence type="ECO:0000256" key="1">
    <source>
        <dbReference type="ARBA" id="ARBA00002494"/>
    </source>
</evidence>
<dbReference type="InterPro" id="IPR045603">
    <property type="entry name" value="QcrA_N"/>
</dbReference>
<dbReference type="STRING" id="137265.SAMN05421684_2519"/>
<name>A0A1H3P2F5_9ACTN</name>
<keyword evidence="24" id="KW-1185">Reference proteome</keyword>
<organism evidence="23 24">
    <name type="scientific">Asanoa ishikariensis</name>
    <dbReference type="NCBI Taxonomy" id="137265"/>
    <lineage>
        <taxon>Bacteria</taxon>
        <taxon>Bacillati</taxon>
        <taxon>Actinomycetota</taxon>
        <taxon>Actinomycetes</taxon>
        <taxon>Micromonosporales</taxon>
        <taxon>Micromonosporaceae</taxon>
        <taxon>Asanoa</taxon>
    </lineage>
</organism>
<keyword evidence="5" id="KW-0813">Transport</keyword>
<dbReference type="Proteomes" id="UP000199632">
    <property type="component" value="Unassembled WGS sequence"/>
</dbReference>
<evidence type="ECO:0000256" key="9">
    <source>
        <dbReference type="ARBA" id="ARBA00022714"/>
    </source>
</evidence>
<comment type="similarity">
    <text evidence="3">Belongs to the Rieske iron-sulfur protein family.</text>
</comment>
<dbReference type="PROSITE" id="PS51296">
    <property type="entry name" value="RIESKE"/>
    <property type="match status" value="1"/>
</dbReference>
<evidence type="ECO:0000256" key="19">
    <source>
        <dbReference type="ARBA" id="ARBA00032409"/>
    </source>
</evidence>
<keyword evidence="10" id="KW-0479">Metal-binding</keyword>
<evidence type="ECO:0000256" key="11">
    <source>
        <dbReference type="ARBA" id="ARBA00022982"/>
    </source>
</evidence>
<keyword evidence="15" id="KW-0411">Iron-sulfur</keyword>
<dbReference type="EMBL" id="FNQB01000001">
    <property type="protein sequence ID" value="SDY95143.1"/>
    <property type="molecule type" value="Genomic_DNA"/>
</dbReference>
<protein>
    <recommendedName>
        <fullName evidence="4">Cytochrome bc1 complex Rieske iron-sulfur subunit</fullName>
    </recommendedName>
    <alternativeName>
        <fullName evidence="18">Cytochrome bc1 reductase complex subunit QcrA</fullName>
    </alternativeName>
    <alternativeName>
        <fullName evidence="19">Rieske iron-sulfur protein</fullName>
    </alternativeName>
</protein>
<dbReference type="PANTHER" id="PTHR10134">
    <property type="entry name" value="CYTOCHROME B-C1 COMPLEX SUBUNIT RIESKE, MITOCHONDRIAL"/>
    <property type="match status" value="1"/>
</dbReference>
<evidence type="ECO:0000256" key="3">
    <source>
        <dbReference type="ARBA" id="ARBA00010651"/>
    </source>
</evidence>
<dbReference type="Pfam" id="PF00355">
    <property type="entry name" value="Rieske"/>
    <property type="match status" value="1"/>
</dbReference>
<evidence type="ECO:0000313" key="24">
    <source>
        <dbReference type="Proteomes" id="UP000199632"/>
    </source>
</evidence>
<evidence type="ECO:0000256" key="5">
    <source>
        <dbReference type="ARBA" id="ARBA00022448"/>
    </source>
</evidence>
<dbReference type="CDD" id="cd03467">
    <property type="entry name" value="Rieske"/>
    <property type="match status" value="1"/>
</dbReference>
<dbReference type="GO" id="GO:0016705">
    <property type="term" value="F:oxidoreductase activity, acting on paired donors, with incorporation or reduction of molecular oxygen"/>
    <property type="evidence" value="ECO:0007669"/>
    <property type="project" value="UniProtKB-ARBA"/>
</dbReference>
<evidence type="ECO:0000256" key="20">
    <source>
        <dbReference type="SAM" id="MobiDB-lite"/>
    </source>
</evidence>
<evidence type="ECO:0000256" key="17">
    <source>
        <dbReference type="ARBA" id="ARBA00023157"/>
    </source>
</evidence>
<evidence type="ECO:0000256" key="8">
    <source>
        <dbReference type="ARBA" id="ARBA00022692"/>
    </source>
</evidence>
<evidence type="ECO:0000256" key="2">
    <source>
        <dbReference type="ARBA" id="ARBA00004651"/>
    </source>
</evidence>
<comment type="function">
    <text evidence="1">Iron-sulfur subunit of the cytochrome bc1 complex, an essential component of the respiratory electron transport chain required for ATP synthesis. The bc1 complex catalyzes the oxidation of menaquinol and the reduction of cytochrome c in the respiratory chain. The bc1 complex operates through a Q-cycle mechanism that couples electron transfer to generation of the proton gradient that drives ATP synthesis.</text>
</comment>
<dbReference type="Pfam" id="PF19297">
    <property type="entry name" value="QcrA_N"/>
    <property type="match status" value="1"/>
</dbReference>
<keyword evidence="7" id="KW-0679">Respiratory chain</keyword>
<evidence type="ECO:0000256" key="14">
    <source>
        <dbReference type="ARBA" id="ARBA00023004"/>
    </source>
</evidence>
<dbReference type="GO" id="GO:0004497">
    <property type="term" value="F:monooxygenase activity"/>
    <property type="evidence" value="ECO:0007669"/>
    <property type="project" value="UniProtKB-ARBA"/>
</dbReference>
<evidence type="ECO:0000256" key="21">
    <source>
        <dbReference type="SAM" id="Phobius"/>
    </source>
</evidence>
<dbReference type="GO" id="GO:0005886">
    <property type="term" value="C:plasma membrane"/>
    <property type="evidence" value="ECO:0007669"/>
    <property type="project" value="UniProtKB-SubCell"/>
</dbReference>
<evidence type="ECO:0000259" key="22">
    <source>
        <dbReference type="PROSITE" id="PS51296"/>
    </source>
</evidence>
<feature type="region of interest" description="Disordered" evidence="20">
    <location>
        <begin position="1"/>
        <end position="23"/>
    </location>
</feature>
<feature type="domain" description="Rieske" evidence="22">
    <location>
        <begin position="295"/>
        <end position="361"/>
    </location>
</feature>
<keyword evidence="13" id="KW-0560">Oxidoreductase</keyword>
<dbReference type="InterPro" id="IPR014349">
    <property type="entry name" value="Rieske_Fe-S_prot"/>
</dbReference>
<dbReference type="AlphaFoldDB" id="A0A1H3P2F5"/>
<evidence type="ECO:0000256" key="13">
    <source>
        <dbReference type="ARBA" id="ARBA00023002"/>
    </source>
</evidence>
<reference evidence="24" key="1">
    <citation type="submission" date="2016-10" db="EMBL/GenBank/DDBJ databases">
        <authorList>
            <person name="Varghese N."/>
            <person name="Submissions S."/>
        </authorList>
    </citation>
    <scope>NUCLEOTIDE SEQUENCE [LARGE SCALE GENOMIC DNA]</scope>
    <source>
        <strain evidence="24">DSM 44718</strain>
    </source>
</reference>
<evidence type="ECO:0000256" key="4">
    <source>
        <dbReference type="ARBA" id="ARBA00015816"/>
    </source>
</evidence>
<keyword evidence="8 21" id="KW-0812">Transmembrane</keyword>
<comment type="subcellular location">
    <subcellularLocation>
        <location evidence="2">Cell membrane</location>
        <topology evidence="2">Multi-pass membrane protein</topology>
    </subcellularLocation>
</comment>
<evidence type="ECO:0000256" key="7">
    <source>
        <dbReference type="ARBA" id="ARBA00022660"/>
    </source>
</evidence>
<proteinExistence type="inferred from homology"/>
<keyword evidence="16 21" id="KW-0472">Membrane</keyword>
<dbReference type="SUPFAM" id="SSF50022">
    <property type="entry name" value="ISP domain"/>
    <property type="match status" value="1"/>
</dbReference>
<dbReference type="RefSeq" id="WP_090790343.1">
    <property type="nucleotide sequence ID" value="NZ_BOND01000025.1"/>
</dbReference>
<feature type="transmembrane region" description="Helical" evidence="21">
    <location>
        <begin position="67"/>
        <end position="90"/>
    </location>
</feature>
<dbReference type="InterPro" id="IPR036922">
    <property type="entry name" value="Rieske_2Fe-2S_sf"/>
</dbReference>
<keyword evidence="17" id="KW-1015">Disulfide bond</keyword>
<dbReference type="Gene3D" id="2.102.10.10">
    <property type="entry name" value="Rieske [2Fe-2S] iron-sulphur domain"/>
    <property type="match status" value="1"/>
</dbReference>
<keyword evidence="14" id="KW-0408">Iron</keyword>
<gene>
    <name evidence="23" type="ORF">SAMN05421684_2519</name>
</gene>
<dbReference type="GO" id="GO:0046872">
    <property type="term" value="F:metal ion binding"/>
    <property type="evidence" value="ECO:0007669"/>
    <property type="project" value="UniProtKB-KW"/>
</dbReference>
<evidence type="ECO:0000256" key="18">
    <source>
        <dbReference type="ARBA" id="ARBA00029586"/>
    </source>
</evidence>
<feature type="transmembrane region" description="Helical" evidence="21">
    <location>
        <begin position="102"/>
        <end position="124"/>
    </location>
</feature>
<evidence type="ECO:0000256" key="6">
    <source>
        <dbReference type="ARBA" id="ARBA00022475"/>
    </source>
</evidence>
<feature type="transmembrane region" description="Helical" evidence="21">
    <location>
        <begin position="169"/>
        <end position="194"/>
    </location>
</feature>
<evidence type="ECO:0000256" key="15">
    <source>
        <dbReference type="ARBA" id="ARBA00023014"/>
    </source>
</evidence>
<sequence length="378" mass="41415">MTVQTTGGNGNGHGSSVPEEIDYDDPRTTRFEKVKAAARQDGVDIVHYEPQFPERGSRLEKRMSRNVSFMFLLVGLFSTAFIVLYIVWPWRYKQGDVMMKYYTPLLGITLGLALLFLAFAILTWGKKLLPKEVSIQDRHDGGAPEGDRRAVGQTLAYMVEELGVKRRPLLGLAAAAGLAPVAAVVAAPLIGGLIKNPHADNQMFVTGWAPIKEPDGSTRLVRLTRDDGTPIRPADVSAGGQMTVFPGIPEGATNVHADSPTLLIHLRPDDAAVSRANNVKGTGHDKFDRGDFMYGDYIAYSKICTHAGCPASLYEQQTNRLLCPCHQSQFLITDNAKPVFGPASRSLPQLPLDVDDEGYFVARSDYQATVGPDFWERP</sequence>
<keyword evidence="6" id="KW-1003">Cell membrane</keyword>